<keyword evidence="1" id="KW-1133">Transmembrane helix</keyword>
<accession>A0ABV8ARS4</accession>
<dbReference type="EMBL" id="JBHRZS010000006">
    <property type="protein sequence ID" value="MFC3879690.1"/>
    <property type="molecule type" value="Genomic_DNA"/>
</dbReference>
<organism evidence="2 3">
    <name type="scientific">Algoriphagus namhaensis</name>
    <dbReference type="NCBI Taxonomy" id="915353"/>
    <lineage>
        <taxon>Bacteria</taxon>
        <taxon>Pseudomonadati</taxon>
        <taxon>Bacteroidota</taxon>
        <taxon>Cytophagia</taxon>
        <taxon>Cytophagales</taxon>
        <taxon>Cyclobacteriaceae</taxon>
        <taxon>Algoriphagus</taxon>
    </lineage>
</organism>
<protein>
    <submittedName>
        <fullName evidence="2">Uncharacterized protein</fullName>
    </submittedName>
</protein>
<sequence length="81" mass="9406">MKTIFLTQKSICAFLGLMMAFTIVWKANMEMKEMKSEEATARFENTKPTISIESEQISTIVHYEEIAERTEFSLHKITRKG</sequence>
<keyword evidence="1" id="KW-0472">Membrane</keyword>
<name>A0ABV8ARS4_9BACT</name>
<evidence type="ECO:0000313" key="3">
    <source>
        <dbReference type="Proteomes" id="UP001595805"/>
    </source>
</evidence>
<gene>
    <name evidence="2" type="ORF">ACFOSV_05865</name>
</gene>
<keyword evidence="3" id="KW-1185">Reference proteome</keyword>
<evidence type="ECO:0000256" key="1">
    <source>
        <dbReference type="SAM" id="Phobius"/>
    </source>
</evidence>
<keyword evidence="1" id="KW-0812">Transmembrane</keyword>
<dbReference type="Proteomes" id="UP001595805">
    <property type="component" value="Unassembled WGS sequence"/>
</dbReference>
<dbReference type="RefSeq" id="WP_377904349.1">
    <property type="nucleotide sequence ID" value="NZ_JBHRZS010000006.1"/>
</dbReference>
<reference evidence="3" key="1">
    <citation type="journal article" date="2019" name="Int. J. Syst. Evol. Microbiol.">
        <title>The Global Catalogue of Microorganisms (GCM) 10K type strain sequencing project: providing services to taxonomists for standard genome sequencing and annotation.</title>
        <authorList>
            <consortium name="The Broad Institute Genomics Platform"/>
            <consortium name="The Broad Institute Genome Sequencing Center for Infectious Disease"/>
            <person name="Wu L."/>
            <person name="Ma J."/>
        </authorList>
    </citation>
    <scope>NUCLEOTIDE SEQUENCE [LARGE SCALE GENOMIC DNA]</scope>
    <source>
        <strain evidence="3">CCUG 60523</strain>
    </source>
</reference>
<comment type="caution">
    <text evidence="2">The sequence shown here is derived from an EMBL/GenBank/DDBJ whole genome shotgun (WGS) entry which is preliminary data.</text>
</comment>
<feature type="transmembrane region" description="Helical" evidence="1">
    <location>
        <begin position="6"/>
        <end position="25"/>
    </location>
</feature>
<evidence type="ECO:0000313" key="2">
    <source>
        <dbReference type="EMBL" id="MFC3879690.1"/>
    </source>
</evidence>
<proteinExistence type="predicted"/>